<dbReference type="EMBL" id="FNTH01000001">
    <property type="protein sequence ID" value="SEC97319.1"/>
    <property type="molecule type" value="Genomic_DNA"/>
</dbReference>
<dbReference type="GO" id="GO:0046872">
    <property type="term" value="F:metal ion binding"/>
    <property type="evidence" value="ECO:0007669"/>
    <property type="project" value="UniProtKB-KW"/>
</dbReference>
<dbReference type="InterPro" id="IPR011057">
    <property type="entry name" value="Mss4-like_sf"/>
</dbReference>
<evidence type="ECO:0000313" key="7">
    <source>
        <dbReference type="Proteomes" id="UP000198992"/>
    </source>
</evidence>
<organism evidence="6 7">
    <name type="scientific">Bradyrhizobium erythrophlei</name>
    <dbReference type="NCBI Taxonomy" id="1437360"/>
    <lineage>
        <taxon>Bacteria</taxon>
        <taxon>Pseudomonadati</taxon>
        <taxon>Pseudomonadota</taxon>
        <taxon>Alphaproteobacteria</taxon>
        <taxon>Hyphomicrobiales</taxon>
        <taxon>Nitrobacteraceae</taxon>
        <taxon>Bradyrhizobium</taxon>
    </lineage>
</organism>
<dbReference type="AlphaFoldDB" id="A0A1H4WVG9"/>
<comment type="similarity">
    <text evidence="1">Belongs to the Gfa family.</text>
</comment>
<gene>
    <name evidence="6" type="ORF">SAMN05444164_3262</name>
</gene>
<evidence type="ECO:0000313" key="6">
    <source>
        <dbReference type="EMBL" id="SEC97319.1"/>
    </source>
</evidence>
<dbReference type="InterPro" id="IPR006913">
    <property type="entry name" value="CENP-V/GFA"/>
</dbReference>
<evidence type="ECO:0000256" key="2">
    <source>
        <dbReference type="ARBA" id="ARBA00022723"/>
    </source>
</evidence>
<dbReference type="SUPFAM" id="SSF51316">
    <property type="entry name" value="Mss4-like"/>
    <property type="match status" value="1"/>
</dbReference>
<keyword evidence="2" id="KW-0479">Metal-binding</keyword>
<dbReference type="PANTHER" id="PTHR33337:SF40">
    <property type="entry name" value="CENP-V_GFA DOMAIN-CONTAINING PROTEIN-RELATED"/>
    <property type="match status" value="1"/>
</dbReference>
<keyword evidence="3" id="KW-0862">Zinc</keyword>
<evidence type="ECO:0000256" key="1">
    <source>
        <dbReference type="ARBA" id="ARBA00005495"/>
    </source>
</evidence>
<dbReference type="RefSeq" id="WP_092116832.1">
    <property type="nucleotide sequence ID" value="NZ_FNTH01000001.1"/>
</dbReference>
<reference evidence="6 7" key="1">
    <citation type="submission" date="2016-10" db="EMBL/GenBank/DDBJ databases">
        <authorList>
            <person name="de Groot N.N."/>
        </authorList>
    </citation>
    <scope>NUCLEOTIDE SEQUENCE [LARGE SCALE GENOMIC DNA]</scope>
    <source>
        <strain evidence="6 7">MT12</strain>
    </source>
</reference>
<dbReference type="PROSITE" id="PS51891">
    <property type="entry name" value="CENP_V_GFA"/>
    <property type="match status" value="1"/>
</dbReference>
<dbReference type="PANTHER" id="PTHR33337">
    <property type="entry name" value="GFA DOMAIN-CONTAINING PROTEIN"/>
    <property type="match status" value="1"/>
</dbReference>
<keyword evidence="4" id="KW-0456">Lyase</keyword>
<accession>A0A1H4WVG9</accession>
<sequence length="135" mass="14511">MSAPYSGGCQCGSVRFALTAEPLRVGACQCKECQRQSGGAFGMTMLVRKEALTVTGPTRQFTRTAESGNEVTGVFCPECGVRIYHALKSAPDLISLKPGTLDDTSWLRPSIFIWTKSAQGWVTIPDGAKSYERGA</sequence>
<feature type="domain" description="CENP-V/GFA" evidence="5">
    <location>
        <begin position="5"/>
        <end position="132"/>
    </location>
</feature>
<evidence type="ECO:0000256" key="4">
    <source>
        <dbReference type="ARBA" id="ARBA00023239"/>
    </source>
</evidence>
<dbReference type="Proteomes" id="UP000198992">
    <property type="component" value="Unassembled WGS sequence"/>
</dbReference>
<dbReference type="Gene3D" id="3.90.1590.10">
    <property type="entry name" value="glutathione-dependent formaldehyde- activating enzyme (gfa)"/>
    <property type="match status" value="1"/>
</dbReference>
<evidence type="ECO:0000256" key="3">
    <source>
        <dbReference type="ARBA" id="ARBA00022833"/>
    </source>
</evidence>
<dbReference type="OrthoDB" id="9807246at2"/>
<evidence type="ECO:0000259" key="5">
    <source>
        <dbReference type="PROSITE" id="PS51891"/>
    </source>
</evidence>
<dbReference type="Pfam" id="PF04828">
    <property type="entry name" value="GFA"/>
    <property type="match status" value="1"/>
</dbReference>
<dbReference type="GO" id="GO:0016846">
    <property type="term" value="F:carbon-sulfur lyase activity"/>
    <property type="evidence" value="ECO:0007669"/>
    <property type="project" value="InterPro"/>
</dbReference>
<proteinExistence type="inferred from homology"/>
<name>A0A1H4WVG9_9BRAD</name>
<protein>
    <submittedName>
        <fullName evidence="6">Uncharacterized conserved protein</fullName>
    </submittedName>
</protein>